<evidence type="ECO:0000313" key="4">
    <source>
        <dbReference type="Proteomes" id="UP000575029"/>
    </source>
</evidence>
<dbReference type="GO" id="GO:0016554">
    <property type="term" value="P:cytidine to uridine editing"/>
    <property type="evidence" value="ECO:0007669"/>
    <property type="project" value="TreeGrafter"/>
</dbReference>
<dbReference type="EMBL" id="VZRM01005304">
    <property type="protein sequence ID" value="NWV38717.1"/>
    <property type="molecule type" value="Genomic_DNA"/>
</dbReference>
<feature type="non-terminal residue" evidence="3">
    <location>
        <position position="184"/>
    </location>
</feature>
<gene>
    <name evidence="3" type="primary">Apobec1_1</name>
    <name evidence="3" type="ORF">GRAPIC_R15723</name>
</gene>
<dbReference type="GO" id="GO:0008270">
    <property type="term" value="F:zinc ion binding"/>
    <property type="evidence" value="ECO:0007669"/>
    <property type="project" value="InterPro"/>
</dbReference>
<dbReference type="PANTHER" id="PTHR13857:SF26">
    <property type="entry name" value="C-U-EDITING ENZYME APOBEC-1"/>
    <property type="match status" value="1"/>
</dbReference>
<evidence type="ECO:0000256" key="2">
    <source>
        <dbReference type="ARBA" id="ARBA00022801"/>
    </source>
</evidence>
<organism evidence="3 4">
    <name type="scientific">Grantiella picta</name>
    <dbReference type="NCBI Taxonomy" id="266360"/>
    <lineage>
        <taxon>Eukaryota</taxon>
        <taxon>Metazoa</taxon>
        <taxon>Chordata</taxon>
        <taxon>Craniata</taxon>
        <taxon>Vertebrata</taxon>
        <taxon>Euteleostomi</taxon>
        <taxon>Archelosauria</taxon>
        <taxon>Archosauria</taxon>
        <taxon>Dinosauria</taxon>
        <taxon>Saurischia</taxon>
        <taxon>Theropoda</taxon>
        <taxon>Coelurosauria</taxon>
        <taxon>Aves</taxon>
        <taxon>Neognathae</taxon>
        <taxon>Neoaves</taxon>
        <taxon>Telluraves</taxon>
        <taxon>Australaves</taxon>
        <taxon>Passeriformes</taxon>
        <taxon>Meliphagoidea</taxon>
        <taxon>Meliphagidae</taxon>
        <taxon>Grantiella</taxon>
    </lineage>
</organism>
<dbReference type="GO" id="GO:0005737">
    <property type="term" value="C:cytoplasm"/>
    <property type="evidence" value="ECO:0007669"/>
    <property type="project" value="TreeGrafter"/>
</dbReference>
<dbReference type="Gene3D" id="3.40.140.10">
    <property type="entry name" value="Cytidine Deaminase, domain 2"/>
    <property type="match status" value="1"/>
</dbReference>
<dbReference type="PANTHER" id="PTHR13857">
    <property type="entry name" value="MRNA EDITING ENZYME"/>
    <property type="match status" value="1"/>
</dbReference>
<dbReference type="InterPro" id="IPR050610">
    <property type="entry name" value="APOBEC_Cyt_Deaminase"/>
</dbReference>
<dbReference type="Proteomes" id="UP000575029">
    <property type="component" value="Unassembled WGS sequence"/>
</dbReference>
<dbReference type="AlphaFoldDB" id="A0A7K6EIX8"/>
<dbReference type="GO" id="GO:0004126">
    <property type="term" value="F:cytidine deaminase activity"/>
    <property type="evidence" value="ECO:0007669"/>
    <property type="project" value="TreeGrafter"/>
</dbReference>
<dbReference type="GO" id="GO:0005634">
    <property type="term" value="C:nucleus"/>
    <property type="evidence" value="ECO:0007669"/>
    <property type="project" value="TreeGrafter"/>
</dbReference>
<dbReference type="PROSITE" id="PS00903">
    <property type="entry name" value="CYT_DCMP_DEAMINASES_1"/>
    <property type="match status" value="1"/>
</dbReference>
<reference evidence="3 4" key="1">
    <citation type="submission" date="2019-09" db="EMBL/GenBank/DDBJ databases">
        <title>Bird 10,000 Genomes (B10K) Project - Family phase.</title>
        <authorList>
            <person name="Zhang G."/>
        </authorList>
    </citation>
    <scope>NUCLEOTIDE SEQUENCE [LARGE SCALE GENOMIC DNA]</scope>
    <source>
        <strain evidence="3">B10K-DU-029-50</strain>
        <tissue evidence="3">Heart</tissue>
    </source>
</reference>
<comment type="caution">
    <text evidence="3">The sequence shown here is derived from an EMBL/GenBank/DDBJ whole genome shotgun (WGS) entry which is preliminary data.</text>
</comment>
<evidence type="ECO:0000313" key="3">
    <source>
        <dbReference type="EMBL" id="NWV38717.1"/>
    </source>
</evidence>
<dbReference type="Pfam" id="PF18750">
    <property type="entry name" value="SNAD4"/>
    <property type="match status" value="1"/>
</dbReference>
<accession>A0A7K6EIX8</accession>
<dbReference type="InterPro" id="IPR016192">
    <property type="entry name" value="APOBEC/CMP_deaminase_Zn-bd"/>
</dbReference>
<sequence length="184" mass="22008">LKFLFCFSMYIARKALRKQFDPSSSQRETYLLCELHWGESVNSWIHWLRNDNYDDCHAEVYFLEEIFEARSSRTCHITWYLSWSPCAACCYKIWDFLQRHPNVNIDIRVARLYYIDRVENRAGLRALDSLPGVNHLASIFPDYEYCWKTFRQGHVDDDSWPGHFEPDIASNRWKLKRILAVSTL</sequence>
<keyword evidence="4" id="KW-1185">Reference proteome</keyword>
<dbReference type="SUPFAM" id="SSF53927">
    <property type="entry name" value="Cytidine deaminase-like"/>
    <property type="match status" value="1"/>
</dbReference>
<evidence type="ECO:0000256" key="1">
    <source>
        <dbReference type="ARBA" id="ARBA00022723"/>
    </source>
</evidence>
<keyword evidence="2" id="KW-0378">Hydrolase</keyword>
<keyword evidence="1" id="KW-0479">Metal-binding</keyword>
<dbReference type="GO" id="GO:0003723">
    <property type="term" value="F:RNA binding"/>
    <property type="evidence" value="ECO:0007669"/>
    <property type="project" value="TreeGrafter"/>
</dbReference>
<dbReference type="InterPro" id="IPR016193">
    <property type="entry name" value="Cytidine_deaminase-like"/>
</dbReference>
<protein>
    <submittedName>
        <fullName evidence="3">ABEC1 enzyme</fullName>
    </submittedName>
</protein>
<proteinExistence type="predicted"/>
<name>A0A7K6EIX8_9PASS</name>
<feature type="non-terminal residue" evidence="3">
    <location>
        <position position="1"/>
    </location>
</feature>